<evidence type="ECO:0000256" key="2">
    <source>
        <dbReference type="ARBA" id="ARBA00093450"/>
    </source>
</evidence>
<keyword evidence="1 3" id="KW-0547">Nucleotide-binding</keyword>
<accession>A0A833P0D6</accession>
<comment type="function">
    <text evidence="3">Nucleotide-binding protein.</text>
</comment>
<dbReference type="AlphaFoldDB" id="A0A833P0D6"/>
<proteinExistence type="inferred from homology"/>
<evidence type="ECO:0000256" key="3">
    <source>
        <dbReference type="HAMAP-Rule" id="MF_00632"/>
    </source>
</evidence>
<reference evidence="4 5" key="1">
    <citation type="submission" date="2019-12" db="EMBL/GenBank/DDBJ databases">
        <authorList>
            <person name="Wolfe R."/>
            <person name="Danczak R."/>
            <person name="Wilkins M."/>
        </authorList>
    </citation>
    <scope>NUCLEOTIDE SEQUENCE [LARGE SCALE GENOMIC DNA]</scope>
    <source>
        <strain evidence="4">X2_MaxBin.013</strain>
    </source>
</reference>
<evidence type="ECO:0000313" key="5">
    <source>
        <dbReference type="Proteomes" id="UP000488506"/>
    </source>
</evidence>
<dbReference type="PANTHER" id="PTHR30476:SF0">
    <property type="entry name" value="UPF0234 PROTEIN YAJQ"/>
    <property type="match status" value="1"/>
</dbReference>
<dbReference type="InterPro" id="IPR036183">
    <property type="entry name" value="YajQ-like_sf"/>
</dbReference>
<name>A0A833P0D6_UNCSA</name>
<dbReference type="InterPro" id="IPR035570">
    <property type="entry name" value="UPF0234_N"/>
</dbReference>
<comment type="similarity">
    <text evidence="2 3">Belongs to the YajQ family.</text>
</comment>
<dbReference type="InterPro" id="IPR035571">
    <property type="entry name" value="UPF0234-like_C"/>
</dbReference>
<dbReference type="GO" id="GO:0000166">
    <property type="term" value="F:nucleotide binding"/>
    <property type="evidence" value="ECO:0007669"/>
    <property type="project" value="UniProtKB-UniRule"/>
</dbReference>
<evidence type="ECO:0000256" key="1">
    <source>
        <dbReference type="ARBA" id="ARBA00022741"/>
    </source>
</evidence>
<dbReference type="Gene3D" id="3.30.70.990">
    <property type="entry name" value="YajQ-like, domain 2"/>
    <property type="match status" value="1"/>
</dbReference>
<dbReference type="NCBIfam" id="NF003819">
    <property type="entry name" value="PRK05412.1"/>
    <property type="match status" value="1"/>
</dbReference>
<evidence type="ECO:0000313" key="4">
    <source>
        <dbReference type="EMBL" id="KAF0134960.1"/>
    </source>
</evidence>
<dbReference type="CDD" id="cd11740">
    <property type="entry name" value="YajQ_like"/>
    <property type="match status" value="1"/>
</dbReference>
<organism evidence="4 5">
    <name type="scientific">Candidatus Saganbacteria bacterium</name>
    <dbReference type="NCBI Taxonomy" id="2575572"/>
    <lineage>
        <taxon>Bacteria</taxon>
        <taxon>Bacillati</taxon>
        <taxon>Saganbacteria</taxon>
    </lineage>
</organism>
<sequence>MPQDHSFDIVSKINLAELDNAISMALKEISQRFDFKGSKTEINHEEDKLVYISDDEFKLKSVIDILSTKLIKRGISLKFFDYGKIEHSLGGAVRQEAKIKQGISAEQAKEINKKIKDFGLKVQSQIQGDQIRVFGKKIDDLQAVMQNLKQANLPIELQFINYR</sequence>
<dbReference type="GO" id="GO:0005829">
    <property type="term" value="C:cytosol"/>
    <property type="evidence" value="ECO:0007669"/>
    <property type="project" value="TreeGrafter"/>
</dbReference>
<dbReference type="Pfam" id="PF04461">
    <property type="entry name" value="YajQ"/>
    <property type="match status" value="1"/>
</dbReference>
<comment type="caution">
    <text evidence="4">The sequence shown here is derived from an EMBL/GenBank/DDBJ whole genome shotgun (WGS) entry which is preliminary data.</text>
</comment>
<dbReference type="HAMAP" id="MF_00632">
    <property type="entry name" value="UPF0234"/>
    <property type="match status" value="1"/>
</dbReference>
<dbReference type="Proteomes" id="UP000488506">
    <property type="component" value="Unassembled WGS sequence"/>
</dbReference>
<dbReference type="Gene3D" id="3.30.70.860">
    <property type="match status" value="1"/>
</dbReference>
<dbReference type="SUPFAM" id="SSF89963">
    <property type="entry name" value="YajQ-like"/>
    <property type="match status" value="2"/>
</dbReference>
<dbReference type="InterPro" id="IPR007551">
    <property type="entry name" value="YajQ/Smlt4090-like"/>
</dbReference>
<protein>
    <recommendedName>
        <fullName evidence="3">Nucleotide-binding protein FD145_341</fullName>
    </recommendedName>
</protein>
<dbReference type="PANTHER" id="PTHR30476">
    <property type="entry name" value="UPF0234 PROTEIN YAJQ"/>
    <property type="match status" value="1"/>
</dbReference>
<gene>
    <name evidence="4" type="ORF">FD145_341</name>
</gene>
<dbReference type="EMBL" id="WPAF01000003">
    <property type="protein sequence ID" value="KAF0134960.1"/>
    <property type="molecule type" value="Genomic_DNA"/>
</dbReference>